<dbReference type="PRINTS" id="PR01959">
    <property type="entry name" value="SBIMPHPHTASE"/>
</dbReference>
<dbReference type="EC" id="3.1.3.25" evidence="9"/>
<dbReference type="GO" id="GO:0007165">
    <property type="term" value="P:signal transduction"/>
    <property type="evidence" value="ECO:0007669"/>
    <property type="project" value="TreeGrafter"/>
</dbReference>
<evidence type="ECO:0000313" key="10">
    <source>
        <dbReference type="EMBL" id="RCV86414.1"/>
    </source>
</evidence>
<keyword evidence="5 9" id="KW-0378">Hydrolase</keyword>
<feature type="binding site" evidence="8">
    <location>
        <position position="71"/>
    </location>
    <ligand>
        <name>Mg(2+)</name>
        <dbReference type="ChEBI" id="CHEBI:18420"/>
        <label>1</label>
        <note>catalytic</note>
    </ligand>
</feature>
<dbReference type="GO" id="GO:0046872">
    <property type="term" value="F:metal ion binding"/>
    <property type="evidence" value="ECO:0007669"/>
    <property type="project" value="UniProtKB-KW"/>
</dbReference>
<feature type="binding site" evidence="8">
    <location>
        <position position="88"/>
    </location>
    <ligand>
        <name>Mg(2+)</name>
        <dbReference type="ChEBI" id="CHEBI:18420"/>
        <label>1</label>
        <note>catalytic</note>
    </ligand>
</feature>
<dbReference type="InterPro" id="IPR022337">
    <property type="entry name" value="Inositol_monophosphatase_SuhB"/>
</dbReference>
<evidence type="ECO:0000256" key="1">
    <source>
        <dbReference type="ARBA" id="ARBA00001033"/>
    </source>
</evidence>
<keyword evidence="7 8" id="KW-0460">Magnesium</keyword>
<organism evidence="10 11">
    <name type="scientific">Billgrantia montanilacus</name>
    <dbReference type="NCBI Taxonomy" id="2282305"/>
    <lineage>
        <taxon>Bacteria</taxon>
        <taxon>Pseudomonadati</taxon>
        <taxon>Pseudomonadota</taxon>
        <taxon>Gammaproteobacteria</taxon>
        <taxon>Oceanospirillales</taxon>
        <taxon>Halomonadaceae</taxon>
        <taxon>Billgrantia</taxon>
    </lineage>
</organism>
<dbReference type="GO" id="GO:0006020">
    <property type="term" value="P:inositol metabolic process"/>
    <property type="evidence" value="ECO:0007669"/>
    <property type="project" value="TreeGrafter"/>
</dbReference>
<comment type="similarity">
    <text evidence="3 9">Belongs to the inositol monophosphatase superfamily.</text>
</comment>
<feature type="binding site" evidence="8">
    <location>
        <position position="90"/>
    </location>
    <ligand>
        <name>Mg(2+)</name>
        <dbReference type="ChEBI" id="CHEBI:18420"/>
        <label>2</label>
    </ligand>
</feature>
<evidence type="ECO:0000313" key="11">
    <source>
        <dbReference type="Proteomes" id="UP000252405"/>
    </source>
</evidence>
<dbReference type="Gene3D" id="3.40.190.80">
    <property type="match status" value="1"/>
</dbReference>
<feature type="binding site" evidence="8">
    <location>
        <position position="91"/>
    </location>
    <ligand>
        <name>Mg(2+)</name>
        <dbReference type="ChEBI" id="CHEBI:18420"/>
        <label>1</label>
        <note>catalytic</note>
    </ligand>
</feature>
<evidence type="ECO:0000256" key="3">
    <source>
        <dbReference type="ARBA" id="ARBA00009759"/>
    </source>
</evidence>
<dbReference type="EMBL" id="QPII01000025">
    <property type="protein sequence ID" value="RCV86414.1"/>
    <property type="molecule type" value="Genomic_DNA"/>
</dbReference>
<dbReference type="Gene3D" id="3.30.540.10">
    <property type="entry name" value="Fructose-1,6-Bisphosphatase, subunit A, domain 1"/>
    <property type="match status" value="1"/>
</dbReference>
<keyword evidence="11" id="KW-1185">Reference proteome</keyword>
<evidence type="ECO:0000256" key="2">
    <source>
        <dbReference type="ARBA" id="ARBA00001946"/>
    </source>
</evidence>
<keyword evidence="6" id="KW-0889">Transcription antitermination</keyword>
<evidence type="ECO:0000256" key="6">
    <source>
        <dbReference type="ARBA" id="ARBA00022814"/>
    </source>
</evidence>
<comment type="caution">
    <text evidence="10">The sequence shown here is derived from an EMBL/GenBank/DDBJ whole genome shotgun (WGS) entry which is preliminary data.</text>
</comment>
<evidence type="ECO:0000256" key="5">
    <source>
        <dbReference type="ARBA" id="ARBA00022801"/>
    </source>
</evidence>
<feature type="binding site" evidence="8">
    <location>
        <position position="218"/>
    </location>
    <ligand>
        <name>Mg(2+)</name>
        <dbReference type="ChEBI" id="CHEBI:18420"/>
        <label>1</label>
        <note>catalytic</note>
    </ligand>
</feature>
<dbReference type="InterPro" id="IPR020583">
    <property type="entry name" value="Inositol_monoP_metal-BS"/>
</dbReference>
<evidence type="ECO:0000256" key="4">
    <source>
        <dbReference type="ARBA" id="ARBA00022723"/>
    </source>
</evidence>
<dbReference type="GO" id="GO:0031564">
    <property type="term" value="P:transcription antitermination"/>
    <property type="evidence" value="ECO:0007669"/>
    <property type="project" value="UniProtKB-KW"/>
</dbReference>
<protein>
    <recommendedName>
        <fullName evidence="9">Inositol-1-monophosphatase</fullName>
        <ecNumber evidence="9">3.1.3.25</ecNumber>
    </recommendedName>
</protein>
<dbReference type="PRINTS" id="PR00377">
    <property type="entry name" value="IMPHPHTASES"/>
</dbReference>
<keyword evidence="6" id="KW-0804">Transcription</keyword>
<proteinExistence type="inferred from homology"/>
<dbReference type="Pfam" id="PF00459">
    <property type="entry name" value="Inositol_P"/>
    <property type="match status" value="1"/>
</dbReference>
<accession>A0A368TP64</accession>
<comment type="cofactor">
    <cofactor evidence="2 8 9">
        <name>Mg(2+)</name>
        <dbReference type="ChEBI" id="CHEBI:18420"/>
    </cofactor>
</comment>
<reference evidence="10 11" key="1">
    <citation type="submission" date="2018-07" db="EMBL/GenBank/DDBJ databases">
        <title>Halomonas montanilacus sp. nov., isolated from Lake Pengyan on Tibetan Plateau.</title>
        <authorList>
            <person name="Lu H."/>
            <person name="Xing P."/>
            <person name="Wu Q."/>
        </authorList>
    </citation>
    <scope>NUCLEOTIDE SEQUENCE [LARGE SCALE GENOMIC DNA]</scope>
    <source>
        <strain evidence="10 11">PYC7W</strain>
    </source>
</reference>
<gene>
    <name evidence="10" type="ORF">DU505_20875</name>
</gene>
<keyword evidence="6" id="KW-0805">Transcription regulation</keyword>
<dbReference type="OrthoDB" id="9785695at2"/>
<dbReference type="AlphaFoldDB" id="A0A368TP64"/>
<dbReference type="GO" id="GO:0008934">
    <property type="term" value="F:inositol monophosphate 1-phosphatase activity"/>
    <property type="evidence" value="ECO:0007669"/>
    <property type="project" value="InterPro"/>
</dbReference>
<evidence type="ECO:0000256" key="8">
    <source>
        <dbReference type="PIRSR" id="PIRSR600760-2"/>
    </source>
</evidence>
<dbReference type="SUPFAM" id="SSF56655">
    <property type="entry name" value="Carbohydrate phosphatase"/>
    <property type="match status" value="1"/>
</dbReference>
<dbReference type="RefSeq" id="WP_114480904.1">
    <property type="nucleotide sequence ID" value="NZ_QPII01000025.1"/>
</dbReference>
<keyword evidence="4 8" id="KW-0479">Metal-binding</keyword>
<name>A0A368TP64_9GAMM</name>
<comment type="catalytic activity">
    <reaction evidence="1 9">
        <text>a myo-inositol phosphate + H2O = myo-inositol + phosphate</text>
        <dbReference type="Rhea" id="RHEA:24056"/>
        <dbReference type="ChEBI" id="CHEBI:15377"/>
        <dbReference type="ChEBI" id="CHEBI:17268"/>
        <dbReference type="ChEBI" id="CHEBI:43474"/>
        <dbReference type="ChEBI" id="CHEBI:84139"/>
        <dbReference type="EC" id="3.1.3.25"/>
    </reaction>
</comment>
<dbReference type="InterPro" id="IPR000760">
    <property type="entry name" value="Inositol_monophosphatase-like"/>
</dbReference>
<dbReference type="PANTHER" id="PTHR20854">
    <property type="entry name" value="INOSITOL MONOPHOSPHATASE"/>
    <property type="match status" value="1"/>
</dbReference>
<dbReference type="CDD" id="cd01639">
    <property type="entry name" value="IMPase"/>
    <property type="match status" value="1"/>
</dbReference>
<evidence type="ECO:0000256" key="9">
    <source>
        <dbReference type="RuleBase" id="RU364068"/>
    </source>
</evidence>
<sequence length="275" mass="29472">MIGNSESLSDTLQLAARAAGAILREGYHAAGAIDFESKGASDFVTHYDRAAENAIIDTIRRAHPDVGFLGEETGATPARDGEITVIIDPLDGTNNFLHRVPHFSVSIAVREGDALTHGVVYQPLLDEMLWAERDQGTYRGEQRITAPPARALHEMLVATCLPYHAKGDCPTSLSQMADLMPRVAGIRAPGSAALEIAYAGIGRFDAFWSQGARLELWDIAAGIVIAREAGCTVTDLTGNPAPTEWTSLLVAHPERHDELREAIRSGEPASPTGQA</sequence>
<dbReference type="PANTHER" id="PTHR20854:SF4">
    <property type="entry name" value="INOSITOL-1-MONOPHOSPHATASE-RELATED"/>
    <property type="match status" value="1"/>
</dbReference>
<evidence type="ECO:0000256" key="7">
    <source>
        <dbReference type="ARBA" id="ARBA00022842"/>
    </source>
</evidence>
<dbReference type="Proteomes" id="UP000252405">
    <property type="component" value="Unassembled WGS sequence"/>
</dbReference>
<dbReference type="InterPro" id="IPR033942">
    <property type="entry name" value="IMPase"/>
</dbReference>
<dbReference type="PROSITE" id="PS00629">
    <property type="entry name" value="IMP_1"/>
    <property type="match status" value="1"/>
</dbReference>
<dbReference type="FunFam" id="3.30.540.10:FF:000003">
    <property type="entry name" value="Inositol-1-monophosphatase"/>
    <property type="match status" value="1"/>
</dbReference>